<dbReference type="RefSeq" id="WP_104387454.1">
    <property type="nucleotide sequence ID" value="NZ_PGEM01000056.1"/>
</dbReference>
<evidence type="ECO:0000313" key="2">
    <source>
        <dbReference type="EMBL" id="PPJ63703.1"/>
    </source>
</evidence>
<organism evidence="2 3">
    <name type="scientific">Cuspidothrix issatschenkoi CHARLIE-1</name>
    <dbReference type="NCBI Taxonomy" id="2052836"/>
    <lineage>
        <taxon>Bacteria</taxon>
        <taxon>Bacillati</taxon>
        <taxon>Cyanobacteriota</taxon>
        <taxon>Cyanophyceae</taxon>
        <taxon>Nostocales</taxon>
        <taxon>Aphanizomenonaceae</taxon>
        <taxon>Cuspidothrix</taxon>
    </lineage>
</organism>
<comment type="caution">
    <text evidence="2">The sequence shown here is derived from an EMBL/GenBank/DDBJ whole genome shotgun (WGS) entry which is preliminary data.</text>
</comment>
<feature type="transmembrane region" description="Helical" evidence="1">
    <location>
        <begin position="42"/>
        <end position="67"/>
    </location>
</feature>
<dbReference type="AlphaFoldDB" id="A0A2S6CVB6"/>
<keyword evidence="1" id="KW-1133">Transmembrane helix</keyword>
<keyword evidence="3" id="KW-1185">Reference proteome</keyword>
<keyword evidence="1" id="KW-0472">Membrane</keyword>
<name>A0A2S6CVB6_9CYAN</name>
<dbReference type="EMBL" id="PGEM01000056">
    <property type="protein sequence ID" value="PPJ63703.1"/>
    <property type="molecule type" value="Genomic_DNA"/>
</dbReference>
<evidence type="ECO:0000256" key="1">
    <source>
        <dbReference type="SAM" id="Phobius"/>
    </source>
</evidence>
<sequence length="221" mass="24263">MNSVITAFTQGIIAFVATNIDDIIILLLLFSQIDNNFRRRHIFVGQYLGFIAIIILSLPGFFGGLVIKRELIGLLGLLPIGIGIKQLLKPEEHNTEIQTVNTNLLESSHPNKIFSFLLTILHPNTYKVAAVTVANGGDNISIYIPLFAGQNFASLLIILAVFLGIVGVWCGIADLLSRQATIGYILSRHGKACVPLVLIGLGLFIIYERGTFDIIRSLSRY</sequence>
<feature type="transmembrane region" description="Helical" evidence="1">
    <location>
        <begin position="12"/>
        <end position="30"/>
    </location>
</feature>
<feature type="transmembrane region" description="Helical" evidence="1">
    <location>
        <begin position="189"/>
        <end position="207"/>
    </location>
</feature>
<accession>A0A2S6CVB6</accession>
<protein>
    <submittedName>
        <fullName evidence="2">Transporter</fullName>
    </submittedName>
</protein>
<evidence type="ECO:0000313" key="3">
    <source>
        <dbReference type="Proteomes" id="UP000239589"/>
    </source>
</evidence>
<gene>
    <name evidence="2" type="ORF">CUN59_08580</name>
</gene>
<reference evidence="2 3" key="1">
    <citation type="submission" date="2018-02" db="EMBL/GenBank/DDBJ databases">
        <title>Discovery of a pederin family compound in a non-symbiotic bloom-forming cyanobacterium.</title>
        <authorList>
            <person name="Kust A."/>
            <person name="Mares J."/>
            <person name="Jokela J."/>
            <person name="Urajova P."/>
            <person name="Hajek J."/>
            <person name="Saurav K."/>
            <person name="Voracova K."/>
            <person name="Fewer D.P."/>
            <person name="Haapaniemi E."/>
            <person name="Permi P."/>
            <person name="Rehakova K."/>
            <person name="Sivonen K."/>
            <person name="Hrouzek P."/>
        </authorList>
    </citation>
    <scope>NUCLEOTIDE SEQUENCE [LARGE SCALE GENOMIC DNA]</scope>
    <source>
        <strain evidence="2 3">CHARLIE-1</strain>
    </source>
</reference>
<dbReference type="InterPro" id="IPR004676">
    <property type="entry name" value="Cd-R_transporter"/>
</dbReference>
<proteinExistence type="predicted"/>
<dbReference type="Pfam" id="PF03596">
    <property type="entry name" value="Cad"/>
    <property type="match status" value="1"/>
</dbReference>
<feature type="transmembrane region" description="Helical" evidence="1">
    <location>
        <begin position="152"/>
        <end position="177"/>
    </location>
</feature>
<dbReference type="Proteomes" id="UP000239589">
    <property type="component" value="Unassembled WGS sequence"/>
</dbReference>
<dbReference type="OrthoDB" id="512191at2"/>
<keyword evidence="1" id="KW-0812">Transmembrane</keyword>